<keyword evidence="2" id="KW-1133">Transmembrane helix</keyword>
<feature type="non-terminal residue" evidence="3">
    <location>
        <position position="101"/>
    </location>
</feature>
<organism evidence="3">
    <name type="scientific">marine metagenome</name>
    <dbReference type="NCBI Taxonomy" id="408172"/>
    <lineage>
        <taxon>unclassified sequences</taxon>
        <taxon>metagenomes</taxon>
        <taxon>ecological metagenomes</taxon>
    </lineage>
</organism>
<gene>
    <name evidence="3" type="ORF">METZ01_LOCUS405809</name>
</gene>
<evidence type="ECO:0000256" key="1">
    <source>
        <dbReference type="SAM" id="MobiDB-lite"/>
    </source>
</evidence>
<keyword evidence="2" id="KW-0472">Membrane</keyword>
<feature type="transmembrane region" description="Helical" evidence="2">
    <location>
        <begin position="7"/>
        <end position="25"/>
    </location>
</feature>
<evidence type="ECO:0000313" key="3">
    <source>
        <dbReference type="EMBL" id="SVD52955.1"/>
    </source>
</evidence>
<sequence length="101" mass="11087">MKNSSPVSAPILIGIFSAVLVALFWPEHDSQPDAIDNIKTTTARQRLAALESASSRSHQRLKQPEIKLKPRQGTETTNNDPDQNIEDQYEVGADSATDNTV</sequence>
<feature type="compositionally biased region" description="Polar residues" evidence="1">
    <location>
        <begin position="73"/>
        <end position="82"/>
    </location>
</feature>
<name>A0A382W3U3_9ZZZZ</name>
<keyword evidence="2" id="KW-0812">Transmembrane</keyword>
<reference evidence="3" key="1">
    <citation type="submission" date="2018-05" db="EMBL/GenBank/DDBJ databases">
        <authorList>
            <person name="Lanie J.A."/>
            <person name="Ng W.-L."/>
            <person name="Kazmierczak K.M."/>
            <person name="Andrzejewski T.M."/>
            <person name="Davidsen T.M."/>
            <person name="Wayne K.J."/>
            <person name="Tettelin H."/>
            <person name="Glass J.I."/>
            <person name="Rusch D."/>
            <person name="Podicherti R."/>
            <person name="Tsui H.-C.T."/>
            <person name="Winkler M.E."/>
        </authorList>
    </citation>
    <scope>NUCLEOTIDE SEQUENCE</scope>
</reference>
<dbReference type="AlphaFoldDB" id="A0A382W3U3"/>
<feature type="region of interest" description="Disordered" evidence="1">
    <location>
        <begin position="47"/>
        <end position="101"/>
    </location>
</feature>
<accession>A0A382W3U3</accession>
<protein>
    <submittedName>
        <fullName evidence="3">Uncharacterized protein</fullName>
    </submittedName>
</protein>
<dbReference type="EMBL" id="UINC01156503">
    <property type="protein sequence ID" value="SVD52955.1"/>
    <property type="molecule type" value="Genomic_DNA"/>
</dbReference>
<feature type="compositionally biased region" description="Low complexity" evidence="1">
    <location>
        <begin position="47"/>
        <end position="56"/>
    </location>
</feature>
<proteinExistence type="predicted"/>
<evidence type="ECO:0000256" key="2">
    <source>
        <dbReference type="SAM" id="Phobius"/>
    </source>
</evidence>